<dbReference type="OrthoDB" id="9799128at2"/>
<evidence type="ECO:0008006" key="3">
    <source>
        <dbReference type="Google" id="ProtNLM"/>
    </source>
</evidence>
<gene>
    <name evidence="1" type="ORF">IMCC3135_20555</name>
</gene>
<dbReference type="KEGG" id="gai:IMCC3135_20555"/>
<accession>A0A2Z2NWS0</accession>
<evidence type="ECO:0000313" key="2">
    <source>
        <dbReference type="Proteomes" id="UP000250079"/>
    </source>
</evidence>
<protein>
    <recommendedName>
        <fullName evidence="3">Pressure-regulated protein</fullName>
    </recommendedName>
</protein>
<sequence length="69" mass="8300">MKQKITGFHKDELDDWVAELECRHTQHVRHNPPWTNRPWVSSEQGRTCKLGLELECLKCDRDEPVDFFY</sequence>
<reference evidence="1 2" key="1">
    <citation type="submission" date="2016-12" db="EMBL/GenBank/DDBJ databases">
        <authorList>
            <person name="Song W.-J."/>
            <person name="Kurnit D.M."/>
        </authorList>
    </citation>
    <scope>NUCLEOTIDE SEQUENCE [LARGE SCALE GENOMIC DNA]</scope>
    <source>
        <strain evidence="1 2">IMCC3135</strain>
    </source>
</reference>
<dbReference type="EMBL" id="CP018632">
    <property type="protein sequence ID" value="ASJ74188.1"/>
    <property type="molecule type" value="Genomic_DNA"/>
</dbReference>
<dbReference type="Proteomes" id="UP000250079">
    <property type="component" value="Chromosome"/>
</dbReference>
<proteinExistence type="predicted"/>
<dbReference type="AlphaFoldDB" id="A0A2Z2NWS0"/>
<dbReference type="InterPro" id="IPR021948">
    <property type="entry name" value="DUF3565"/>
</dbReference>
<dbReference type="RefSeq" id="WP_088919251.1">
    <property type="nucleotide sequence ID" value="NZ_CP018632.1"/>
</dbReference>
<evidence type="ECO:0000313" key="1">
    <source>
        <dbReference type="EMBL" id="ASJ74188.1"/>
    </source>
</evidence>
<dbReference type="Pfam" id="PF12088">
    <property type="entry name" value="DUF3565"/>
    <property type="match status" value="1"/>
</dbReference>
<organism evidence="1 2">
    <name type="scientific">Granulosicoccus antarcticus IMCC3135</name>
    <dbReference type="NCBI Taxonomy" id="1192854"/>
    <lineage>
        <taxon>Bacteria</taxon>
        <taxon>Pseudomonadati</taxon>
        <taxon>Pseudomonadota</taxon>
        <taxon>Gammaproteobacteria</taxon>
        <taxon>Chromatiales</taxon>
        <taxon>Granulosicoccaceae</taxon>
        <taxon>Granulosicoccus</taxon>
    </lineage>
</organism>
<name>A0A2Z2NWS0_9GAMM</name>
<keyword evidence="2" id="KW-1185">Reference proteome</keyword>